<dbReference type="PANTHER" id="PTHR43130">
    <property type="entry name" value="ARAC-FAMILY TRANSCRIPTIONAL REGULATOR"/>
    <property type="match status" value="1"/>
</dbReference>
<dbReference type="InterPro" id="IPR002818">
    <property type="entry name" value="DJ-1/PfpI"/>
</dbReference>
<proteinExistence type="predicted"/>
<dbReference type="InterPro" id="IPR029062">
    <property type="entry name" value="Class_I_gatase-like"/>
</dbReference>
<evidence type="ECO:0000259" key="1">
    <source>
        <dbReference type="Pfam" id="PF01965"/>
    </source>
</evidence>
<name>A0A6A5ZM73_9PLEO</name>
<dbReference type="Pfam" id="PF01965">
    <property type="entry name" value="DJ-1_PfpI"/>
    <property type="match status" value="1"/>
</dbReference>
<keyword evidence="2" id="KW-0808">Transferase</keyword>
<feature type="domain" description="DJ-1/PfpI" evidence="1">
    <location>
        <begin position="48"/>
        <end position="188"/>
    </location>
</feature>
<dbReference type="GO" id="GO:0016740">
    <property type="term" value="F:transferase activity"/>
    <property type="evidence" value="ECO:0007669"/>
    <property type="project" value="UniProtKB-KW"/>
</dbReference>
<evidence type="ECO:0000313" key="3">
    <source>
        <dbReference type="Proteomes" id="UP000799770"/>
    </source>
</evidence>
<dbReference type="InterPro" id="IPR052158">
    <property type="entry name" value="INH-QAR"/>
</dbReference>
<dbReference type="EMBL" id="ML977315">
    <property type="protein sequence ID" value="KAF2119341.1"/>
    <property type="molecule type" value="Genomic_DNA"/>
</dbReference>
<accession>A0A6A5ZM73</accession>
<dbReference type="SUPFAM" id="SSF52317">
    <property type="entry name" value="Class I glutamine amidotransferase-like"/>
    <property type="match status" value="1"/>
</dbReference>
<gene>
    <name evidence="2" type="ORF">BDV96DRAFT_596077</name>
</gene>
<keyword evidence="2" id="KW-0315">Glutamine amidotransferase</keyword>
<dbReference type="Proteomes" id="UP000799770">
    <property type="component" value="Unassembled WGS sequence"/>
</dbReference>
<evidence type="ECO:0000313" key="2">
    <source>
        <dbReference type="EMBL" id="KAF2119341.1"/>
    </source>
</evidence>
<dbReference type="Gene3D" id="3.40.50.880">
    <property type="match status" value="1"/>
</dbReference>
<keyword evidence="3" id="KW-1185">Reference proteome</keyword>
<dbReference type="PANTHER" id="PTHR43130:SF7">
    <property type="entry name" value="DJ-1_PFPI DOMAIN-CONTAINING PROTEIN"/>
    <property type="match status" value="1"/>
</dbReference>
<organism evidence="2 3">
    <name type="scientific">Lophiotrema nucula</name>
    <dbReference type="NCBI Taxonomy" id="690887"/>
    <lineage>
        <taxon>Eukaryota</taxon>
        <taxon>Fungi</taxon>
        <taxon>Dikarya</taxon>
        <taxon>Ascomycota</taxon>
        <taxon>Pezizomycotina</taxon>
        <taxon>Dothideomycetes</taxon>
        <taxon>Pleosporomycetidae</taxon>
        <taxon>Pleosporales</taxon>
        <taxon>Lophiotremataceae</taxon>
        <taxon>Lophiotrema</taxon>
    </lineage>
</organism>
<reference evidence="2" key="1">
    <citation type="journal article" date="2020" name="Stud. Mycol.">
        <title>101 Dothideomycetes genomes: a test case for predicting lifestyles and emergence of pathogens.</title>
        <authorList>
            <person name="Haridas S."/>
            <person name="Albert R."/>
            <person name="Binder M."/>
            <person name="Bloem J."/>
            <person name="Labutti K."/>
            <person name="Salamov A."/>
            <person name="Andreopoulos B."/>
            <person name="Baker S."/>
            <person name="Barry K."/>
            <person name="Bills G."/>
            <person name="Bluhm B."/>
            <person name="Cannon C."/>
            <person name="Castanera R."/>
            <person name="Culley D."/>
            <person name="Daum C."/>
            <person name="Ezra D."/>
            <person name="Gonzalez J."/>
            <person name="Henrissat B."/>
            <person name="Kuo A."/>
            <person name="Liang C."/>
            <person name="Lipzen A."/>
            <person name="Lutzoni F."/>
            <person name="Magnuson J."/>
            <person name="Mondo S."/>
            <person name="Nolan M."/>
            <person name="Ohm R."/>
            <person name="Pangilinan J."/>
            <person name="Park H.-J."/>
            <person name="Ramirez L."/>
            <person name="Alfaro M."/>
            <person name="Sun H."/>
            <person name="Tritt A."/>
            <person name="Yoshinaga Y."/>
            <person name="Zwiers L.-H."/>
            <person name="Turgeon B."/>
            <person name="Goodwin S."/>
            <person name="Spatafora J."/>
            <person name="Crous P."/>
            <person name="Grigoriev I."/>
        </authorList>
    </citation>
    <scope>NUCLEOTIDE SEQUENCE</scope>
    <source>
        <strain evidence="2">CBS 627.86</strain>
    </source>
</reference>
<dbReference type="AlphaFoldDB" id="A0A6A5ZM73"/>
<dbReference type="OrthoDB" id="543156at2759"/>
<protein>
    <submittedName>
        <fullName evidence="2">Class I glutamine amidotransferase-like protein</fullName>
    </submittedName>
</protein>
<sequence length="244" mass="26909">MIRIGVLIVSPIQLLDIAPIDLFAMTTQSYFKACKLPQPLIDTAIPDKDLEINYIGLSGPGTSAATTANLSLQIDFGLDDAKVAPGMLDILMIPGPPPGLKPDEKVLEFVREHVKSGVDLLTICSGIFVAGFAGVLDDKHATGTRGVMDILKKEFPKVTWEDKRYYQDGKLWTSGGITNGMDMVATYLRYRWPGPLPETILSMADVDVRAQEYSQGQVGFTAWWVFHVFKAWVRGLTRPRPLKA</sequence>